<dbReference type="AlphaFoldDB" id="A0A7W9IHU3"/>
<protein>
    <submittedName>
        <fullName evidence="1">Uncharacterized protein</fullName>
    </submittedName>
</protein>
<sequence>MIVDVAVIEPLEINLYSNSAADLSRLMKIAWDADTNKFSIERLQLTSSIIADGS</sequence>
<dbReference type="RefSeq" id="WP_184548916.1">
    <property type="nucleotide sequence ID" value="NZ_JACHMP010000001.1"/>
</dbReference>
<proteinExistence type="predicted"/>
<evidence type="ECO:0000313" key="2">
    <source>
        <dbReference type="Proteomes" id="UP000540685"/>
    </source>
</evidence>
<name>A0A7W9IHU3_9ACTN</name>
<dbReference type="EMBL" id="JACHMP010000001">
    <property type="protein sequence ID" value="MBB5820972.1"/>
    <property type="molecule type" value="Genomic_DNA"/>
</dbReference>
<evidence type="ECO:0000313" key="1">
    <source>
        <dbReference type="EMBL" id="MBB5820972.1"/>
    </source>
</evidence>
<organism evidence="1 2">
    <name type="scientific">Streptosporangium becharense</name>
    <dbReference type="NCBI Taxonomy" id="1816182"/>
    <lineage>
        <taxon>Bacteria</taxon>
        <taxon>Bacillati</taxon>
        <taxon>Actinomycetota</taxon>
        <taxon>Actinomycetes</taxon>
        <taxon>Streptosporangiales</taxon>
        <taxon>Streptosporangiaceae</taxon>
        <taxon>Streptosporangium</taxon>
    </lineage>
</organism>
<reference evidence="1 2" key="1">
    <citation type="submission" date="2020-08" db="EMBL/GenBank/DDBJ databases">
        <title>Sequencing the genomes of 1000 actinobacteria strains.</title>
        <authorList>
            <person name="Klenk H.-P."/>
        </authorList>
    </citation>
    <scope>NUCLEOTIDE SEQUENCE [LARGE SCALE GENOMIC DNA]</scope>
    <source>
        <strain evidence="1 2">DSM 46887</strain>
    </source>
</reference>
<accession>A0A7W9IHU3</accession>
<keyword evidence="2" id="KW-1185">Reference proteome</keyword>
<comment type="caution">
    <text evidence="1">The sequence shown here is derived from an EMBL/GenBank/DDBJ whole genome shotgun (WGS) entry which is preliminary data.</text>
</comment>
<dbReference type="Proteomes" id="UP000540685">
    <property type="component" value="Unassembled WGS sequence"/>
</dbReference>
<gene>
    <name evidence="1" type="ORF">F4562_004034</name>
</gene>